<evidence type="ECO:0000256" key="4">
    <source>
        <dbReference type="PROSITE-ProRule" id="PRU00335"/>
    </source>
</evidence>
<name>A0A1Y5SHK0_9PROT</name>
<evidence type="ECO:0000256" key="3">
    <source>
        <dbReference type="ARBA" id="ARBA00023163"/>
    </source>
</evidence>
<dbReference type="PANTHER" id="PTHR47506:SF1">
    <property type="entry name" value="HTH-TYPE TRANSCRIPTIONAL REGULATOR YJDC"/>
    <property type="match status" value="1"/>
</dbReference>
<dbReference type="RefSeq" id="WP_085882765.1">
    <property type="nucleotide sequence ID" value="NZ_FWFR01000001.1"/>
</dbReference>
<accession>A0A1Y5SHK0</accession>
<dbReference type="GO" id="GO:0003677">
    <property type="term" value="F:DNA binding"/>
    <property type="evidence" value="ECO:0007669"/>
    <property type="project" value="UniProtKB-UniRule"/>
</dbReference>
<organism evidence="6 7">
    <name type="scientific">Oceanibacterium hippocampi</name>
    <dbReference type="NCBI Taxonomy" id="745714"/>
    <lineage>
        <taxon>Bacteria</taxon>
        <taxon>Pseudomonadati</taxon>
        <taxon>Pseudomonadota</taxon>
        <taxon>Alphaproteobacteria</taxon>
        <taxon>Sneathiellales</taxon>
        <taxon>Sneathiellaceae</taxon>
        <taxon>Oceanibacterium</taxon>
    </lineage>
</organism>
<dbReference type="InterPro" id="IPR009057">
    <property type="entry name" value="Homeodomain-like_sf"/>
</dbReference>
<dbReference type="OrthoDB" id="8701707at2"/>
<evidence type="ECO:0000259" key="5">
    <source>
        <dbReference type="PROSITE" id="PS50977"/>
    </source>
</evidence>
<dbReference type="AlphaFoldDB" id="A0A1Y5SHK0"/>
<reference evidence="6 7" key="1">
    <citation type="submission" date="2017-03" db="EMBL/GenBank/DDBJ databases">
        <authorList>
            <person name="Afonso C.L."/>
            <person name="Miller P.J."/>
            <person name="Scott M.A."/>
            <person name="Spackman E."/>
            <person name="Goraichik I."/>
            <person name="Dimitrov K.M."/>
            <person name="Suarez D.L."/>
            <person name="Swayne D.E."/>
        </authorList>
    </citation>
    <scope>NUCLEOTIDE SEQUENCE [LARGE SCALE GENOMIC DNA]</scope>
    <source>
        <strain evidence="6 7">CECT 7691</strain>
    </source>
</reference>
<keyword evidence="2 4" id="KW-0238">DNA-binding</keyword>
<evidence type="ECO:0000313" key="7">
    <source>
        <dbReference type="Proteomes" id="UP000193200"/>
    </source>
</evidence>
<feature type="DNA-binding region" description="H-T-H motif" evidence="4">
    <location>
        <begin position="29"/>
        <end position="48"/>
    </location>
</feature>
<dbReference type="InterPro" id="IPR001647">
    <property type="entry name" value="HTH_TetR"/>
</dbReference>
<protein>
    <submittedName>
        <fullName evidence="6">Bacterial regulatory proteins, tetR family</fullName>
    </submittedName>
</protein>
<dbReference type="PROSITE" id="PS50977">
    <property type="entry name" value="HTH_TETR_2"/>
    <property type="match status" value="1"/>
</dbReference>
<gene>
    <name evidence="6" type="ORF">OCH7691_01560</name>
</gene>
<evidence type="ECO:0000256" key="1">
    <source>
        <dbReference type="ARBA" id="ARBA00023015"/>
    </source>
</evidence>
<evidence type="ECO:0000256" key="2">
    <source>
        <dbReference type="ARBA" id="ARBA00023125"/>
    </source>
</evidence>
<dbReference type="Gene3D" id="1.10.357.10">
    <property type="entry name" value="Tetracycline Repressor, domain 2"/>
    <property type="match status" value="1"/>
</dbReference>
<dbReference type="Proteomes" id="UP000193200">
    <property type="component" value="Unassembled WGS sequence"/>
</dbReference>
<sequence>MGRPAKFPEDRILDMAAELCAAEGVEAVTASGVARALGAPSGSIYHRFSGRAELRATLWCRTQERFQASYLGILEGVDDPAAAIAAGAVHAVRWCRANPAEARILILHRREEFVAPELPEALLARAAALEAGATRILDHLARALHDGPTDYERLHFIAIGVPLAAMRPYLERDGAIPPSVDSLVDDAIMTLLGG</sequence>
<dbReference type="Pfam" id="PF00440">
    <property type="entry name" value="TetR_N"/>
    <property type="match status" value="1"/>
</dbReference>
<dbReference type="EMBL" id="FWFR01000001">
    <property type="protein sequence ID" value="SLN38013.1"/>
    <property type="molecule type" value="Genomic_DNA"/>
</dbReference>
<evidence type="ECO:0000313" key="6">
    <source>
        <dbReference type="EMBL" id="SLN38013.1"/>
    </source>
</evidence>
<keyword evidence="7" id="KW-1185">Reference proteome</keyword>
<feature type="domain" description="HTH tetR-type" evidence="5">
    <location>
        <begin position="6"/>
        <end position="66"/>
    </location>
</feature>
<dbReference type="InParanoid" id="A0A1Y5SHK0"/>
<dbReference type="SUPFAM" id="SSF46689">
    <property type="entry name" value="Homeodomain-like"/>
    <property type="match status" value="1"/>
</dbReference>
<keyword evidence="1" id="KW-0805">Transcription regulation</keyword>
<keyword evidence="3" id="KW-0804">Transcription</keyword>
<proteinExistence type="predicted"/>
<dbReference type="PANTHER" id="PTHR47506">
    <property type="entry name" value="TRANSCRIPTIONAL REGULATORY PROTEIN"/>
    <property type="match status" value="1"/>
</dbReference>